<reference evidence="2 3" key="1">
    <citation type="submission" date="2024-03" db="EMBL/GenBank/DDBJ databases">
        <title>Novel species of the genus Variovorax.</title>
        <authorList>
            <person name="Liu Q."/>
            <person name="Xin Y.-H."/>
        </authorList>
    </citation>
    <scope>NUCLEOTIDE SEQUENCE [LARGE SCALE GENOMIC DNA]</scope>
    <source>
        <strain evidence="2 3">KACC 18899</strain>
    </source>
</reference>
<keyword evidence="1" id="KW-0732">Signal</keyword>
<dbReference type="RefSeq" id="WP_340356048.1">
    <property type="nucleotide sequence ID" value="NZ_JBBKZU010000002.1"/>
</dbReference>
<evidence type="ECO:0008006" key="4">
    <source>
        <dbReference type="Google" id="ProtNLM"/>
    </source>
</evidence>
<evidence type="ECO:0000256" key="1">
    <source>
        <dbReference type="SAM" id="SignalP"/>
    </source>
</evidence>
<sequence length="281" mass="29374">MNRARRLIACVLCVAGAVLLGACSTPPARSAAQIQAQGLGTQGMDRVKGGDLPRALVFFQQGLVVAQSIEDDDAIAAARLNLATVYVGLGRQDEALKQLDMVLDEPRLAFSADRRAEAALRRAMAVQASDPASAQQSLDRAGALCGSGCSVKGKILNLKAYVALHAGRAEEGLRLAQQAHSALPKDDALERANALRLQSSAYIALKTPAAAAPLLQEALKLDKAAGASEKIYQDLLLLGHASTDKPELARDYWARAHDVAVAAKNDAGAARTARLLAAAAP</sequence>
<dbReference type="PROSITE" id="PS51257">
    <property type="entry name" value="PROKAR_LIPOPROTEIN"/>
    <property type="match status" value="1"/>
</dbReference>
<keyword evidence="3" id="KW-1185">Reference proteome</keyword>
<accession>A0ABU8VC09</accession>
<gene>
    <name evidence="2" type="ORF">WKW77_06635</name>
</gene>
<comment type="caution">
    <text evidence="2">The sequence shown here is derived from an EMBL/GenBank/DDBJ whole genome shotgun (WGS) entry which is preliminary data.</text>
</comment>
<protein>
    <recommendedName>
        <fullName evidence="4">Tetratricopeptide repeat protein</fullName>
    </recommendedName>
</protein>
<feature type="chain" id="PRO_5046002427" description="Tetratricopeptide repeat protein" evidence="1">
    <location>
        <begin position="23"/>
        <end position="281"/>
    </location>
</feature>
<proteinExistence type="predicted"/>
<evidence type="ECO:0000313" key="3">
    <source>
        <dbReference type="Proteomes" id="UP001365846"/>
    </source>
</evidence>
<dbReference type="InterPro" id="IPR011990">
    <property type="entry name" value="TPR-like_helical_dom_sf"/>
</dbReference>
<feature type="signal peptide" evidence="1">
    <location>
        <begin position="1"/>
        <end position="22"/>
    </location>
</feature>
<name>A0ABU8VC09_9BURK</name>
<organism evidence="2 3">
    <name type="scientific">Variovorax ureilyticus</name>
    <dbReference type="NCBI Taxonomy" id="1836198"/>
    <lineage>
        <taxon>Bacteria</taxon>
        <taxon>Pseudomonadati</taxon>
        <taxon>Pseudomonadota</taxon>
        <taxon>Betaproteobacteria</taxon>
        <taxon>Burkholderiales</taxon>
        <taxon>Comamonadaceae</taxon>
        <taxon>Variovorax</taxon>
    </lineage>
</organism>
<dbReference type="EMBL" id="JBBKZU010000002">
    <property type="protein sequence ID" value="MEJ8810737.1"/>
    <property type="molecule type" value="Genomic_DNA"/>
</dbReference>
<dbReference type="Proteomes" id="UP001365846">
    <property type="component" value="Unassembled WGS sequence"/>
</dbReference>
<dbReference type="Gene3D" id="1.25.40.10">
    <property type="entry name" value="Tetratricopeptide repeat domain"/>
    <property type="match status" value="2"/>
</dbReference>
<dbReference type="SUPFAM" id="SSF48452">
    <property type="entry name" value="TPR-like"/>
    <property type="match status" value="1"/>
</dbReference>
<evidence type="ECO:0000313" key="2">
    <source>
        <dbReference type="EMBL" id="MEJ8810737.1"/>
    </source>
</evidence>